<sequence>MAAKCIDEFKPITEKECRNSDYSNTFLDHLNKMRINQKVSGELRNTLFKLICHYPTLQRCDFSLEVEGEIIHVHKLALEIASPYFDAMFESNMKEAREGVVRLEDMDVNAVKALVGYVYSGDITLTEANVEALFSASDLFQIEWVKTQCDEFLKRNMNSRNCFRIQRFADLHSLKELYDCTHKYILKHFDDLLDEEGLLLLPFEKVCKVYKSSLITKVVAHNLEF</sequence>
<organism evidence="5 6">
    <name type="scientific">Glossina brevipalpis</name>
    <dbReference type="NCBI Taxonomy" id="37001"/>
    <lineage>
        <taxon>Eukaryota</taxon>
        <taxon>Metazoa</taxon>
        <taxon>Ecdysozoa</taxon>
        <taxon>Arthropoda</taxon>
        <taxon>Hexapoda</taxon>
        <taxon>Insecta</taxon>
        <taxon>Pterygota</taxon>
        <taxon>Neoptera</taxon>
        <taxon>Endopterygota</taxon>
        <taxon>Diptera</taxon>
        <taxon>Brachycera</taxon>
        <taxon>Muscomorpha</taxon>
        <taxon>Hippoboscoidea</taxon>
        <taxon>Glossinidae</taxon>
        <taxon>Glossina</taxon>
    </lineage>
</organism>
<evidence type="ECO:0000313" key="5">
    <source>
        <dbReference type="EnsemblMetazoa" id="GBRI039486-PA"/>
    </source>
</evidence>
<dbReference type="EnsemblMetazoa" id="GBRI039486-RA">
    <property type="protein sequence ID" value="GBRI039486-PA"/>
    <property type="gene ID" value="GBRI039486"/>
</dbReference>
<evidence type="ECO:0000256" key="1">
    <source>
        <dbReference type="ARBA" id="ARBA00022441"/>
    </source>
</evidence>
<evidence type="ECO:0000313" key="6">
    <source>
        <dbReference type="Proteomes" id="UP000091820"/>
    </source>
</evidence>
<protein>
    <submittedName>
        <fullName evidence="5">BTB domain-containing protein</fullName>
    </submittedName>
</protein>
<dbReference type="STRING" id="37001.A0A1A9X097"/>
<dbReference type="InterPro" id="IPR011333">
    <property type="entry name" value="SKP1/BTB/POZ_sf"/>
</dbReference>
<dbReference type="VEuPathDB" id="VectorBase:GBRI039486"/>
<dbReference type="SUPFAM" id="SSF54695">
    <property type="entry name" value="POZ domain"/>
    <property type="match status" value="1"/>
</dbReference>
<reference evidence="6" key="1">
    <citation type="submission" date="2014-03" db="EMBL/GenBank/DDBJ databases">
        <authorList>
            <person name="Aksoy S."/>
            <person name="Warren W."/>
            <person name="Wilson R.K."/>
        </authorList>
    </citation>
    <scope>NUCLEOTIDE SEQUENCE [LARGE SCALE GENOMIC DNA]</scope>
    <source>
        <strain evidence="6">IAEA</strain>
    </source>
</reference>
<keyword evidence="6" id="KW-1185">Reference proteome</keyword>
<dbReference type="Gene3D" id="1.25.40.420">
    <property type="match status" value="1"/>
</dbReference>
<reference evidence="5" key="2">
    <citation type="submission" date="2020-05" db="UniProtKB">
        <authorList>
            <consortium name="EnsemblMetazoa"/>
        </authorList>
    </citation>
    <scope>IDENTIFICATION</scope>
    <source>
        <strain evidence="5">IAEA</strain>
    </source>
</reference>
<proteinExistence type="predicted"/>
<dbReference type="Proteomes" id="UP000091820">
    <property type="component" value="Unassembled WGS sequence"/>
</dbReference>
<accession>A0A1A9X097</accession>
<dbReference type="PROSITE" id="PS50097">
    <property type="entry name" value="BTB"/>
    <property type="match status" value="1"/>
</dbReference>
<keyword evidence="3" id="KW-0009">Actin-binding</keyword>
<dbReference type="Pfam" id="PF00651">
    <property type="entry name" value="BTB"/>
    <property type="match status" value="1"/>
</dbReference>
<dbReference type="Gene3D" id="3.30.710.10">
    <property type="entry name" value="Potassium Channel Kv1.1, Chain A"/>
    <property type="match status" value="1"/>
</dbReference>
<evidence type="ECO:0000259" key="4">
    <source>
        <dbReference type="PROSITE" id="PS50097"/>
    </source>
</evidence>
<dbReference type="PANTHER" id="PTHR24412:SF475">
    <property type="entry name" value="KELCH-LIKE PROTEIN 17"/>
    <property type="match status" value="1"/>
</dbReference>
<dbReference type="AlphaFoldDB" id="A0A1A9X097"/>
<name>A0A1A9X097_9MUSC</name>
<dbReference type="InterPro" id="IPR011705">
    <property type="entry name" value="BACK"/>
</dbReference>
<dbReference type="PANTHER" id="PTHR24412">
    <property type="entry name" value="KELCH PROTEIN"/>
    <property type="match status" value="1"/>
</dbReference>
<keyword evidence="1" id="KW-0880">Kelch repeat</keyword>
<dbReference type="SMART" id="SM00225">
    <property type="entry name" value="BTB"/>
    <property type="match status" value="1"/>
</dbReference>
<keyword evidence="2" id="KW-0677">Repeat</keyword>
<evidence type="ECO:0000256" key="2">
    <source>
        <dbReference type="ARBA" id="ARBA00022737"/>
    </source>
</evidence>
<evidence type="ECO:0000256" key="3">
    <source>
        <dbReference type="ARBA" id="ARBA00023203"/>
    </source>
</evidence>
<feature type="domain" description="BTB" evidence="4">
    <location>
        <begin position="60"/>
        <end position="127"/>
    </location>
</feature>
<dbReference type="Pfam" id="PF07707">
    <property type="entry name" value="BACK"/>
    <property type="match status" value="1"/>
</dbReference>
<dbReference type="InterPro" id="IPR000210">
    <property type="entry name" value="BTB/POZ_dom"/>
</dbReference>